<evidence type="ECO:0000313" key="2">
    <source>
        <dbReference type="EMBL" id="EJK58113.1"/>
    </source>
</evidence>
<reference evidence="2 3" key="1">
    <citation type="journal article" date="2012" name="Genome Biol.">
        <title>Genome and low-iron response of an oceanic diatom adapted to chronic iron limitation.</title>
        <authorList>
            <person name="Lommer M."/>
            <person name="Specht M."/>
            <person name="Roy A.S."/>
            <person name="Kraemer L."/>
            <person name="Andreson R."/>
            <person name="Gutowska M.A."/>
            <person name="Wolf J."/>
            <person name="Bergner S.V."/>
            <person name="Schilhabel M.B."/>
            <person name="Klostermeier U.C."/>
            <person name="Beiko R.G."/>
            <person name="Rosenstiel P."/>
            <person name="Hippler M."/>
            <person name="Laroche J."/>
        </authorList>
    </citation>
    <scope>NUCLEOTIDE SEQUENCE [LARGE SCALE GENOMIC DNA]</scope>
    <source>
        <strain evidence="2 3">CCMP1005</strain>
    </source>
</reference>
<keyword evidence="3" id="KW-1185">Reference proteome</keyword>
<dbReference type="AlphaFoldDB" id="K0RWE3"/>
<feature type="region of interest" description="Disordered" evidence="1">
    <location>
        <begin position="1"/>
        <end position="202"/>
    </location>
</feature>
<evidence type="ECO:0000313" key="3">
    <source>
        <dbReference type="Proteomes" id="UP000266841"/>
    </source>
</evidence>
<gene>
    <name evidence="2" type="ORF">THAOC_21787</name>
</gene>
<sequence>MHPVDPVRSQEQFDREPGSGANAVADVIPTTETSQQIQKERVPLVSQSQGDVQKPGPNADDQDSKALPSQLLASDESTSLVAVDTAPKQSGPGRPGRPKKKRRGPKPKEVPGSTAAPQDTQSGSGGDTSDTRTGTATYETQKARGQGHPPLEQRSVNGMSPELREEVACKRREPLSEIERRSTEEKQRHKIGSCIQLSGGIE</sequence>
<organism evidence="2 3">
    <name type="scientific">Thalassiosira oceanica</name>
    <name type="common">Marine diatom</name>
    <dbReference type="NCBI Taxonomy" id="159749"/>
    <lineage>
        <taxon>Eukaryota</taxon>
        <taxon>Sar</taxon>
        <taxon>Stramenopiles</taxon>
        <taxon>Ochrophyta</taxon>
        <taxon>Bacillariophyta</taxon>
        <taxon>Coscinodiscophyceae</taxon>
        <taxon>Thalassiosirophycidae</taxon>
        <taxon>Thalassiosirales</taxon>
        <taxon>Thalassiosiraceae</taxon>
        <taxon>Thalassiosira</taxon>
    </lineage>
</organism>
<dbReference type="EMBL" id="AGNL01026153">
    <property type="protein sequence ID" value="EJK58113.1"/>
    <property type="molecule type" value="Genomic_DNA"/>
</dbReference>
<protein>
    <submittedName>
        <fullName evidence="2">Uncharacterized protein</fullName>
    </submittedName>
</protein>
<feature type="compositionally biased region" description="Polar residues" evidence="1">
    <location>
        <begin position="71"/>
        <end position="80"/>
    </location>
</feature>
<feature type="compositionally biased region" description="Basic residues" evidence="1">
    <location>
        <begin position="96"/>
        <end position="105"/>
    </location>
</feature>
<dbReference type="Proteomes" id="UP000266841">
    <property type="component" value="Unassembled WGS sequence"/>
</dbReference>
<accession>K0RWE3</accession>
<evidence type="ECO:0000256" key="1">
    <source>
        <dbReference type="SAM" id="MobiDB-lite"/>
    </source>
</evidence>
<comment type="caution">
    <text evidence="2">The sequence shown here is derived from an EMBL/GenBank/DDBJ whole genome shotgun (WGS) entry which is preliminary data.</text>
</comment>
<name>K0RWE3_THAOC</name>
<feature type="compositionally biased region" description="Low complexity" evidence="1">
    <location>
        <begin position="119"/>
        <end position="137"/>
    </location>
</feature>
<proteinExistence type="predicted"/>
<feature type="compositionally biased region" description="Basic and acidic residues" evidence="1">
    <location>
        <begin position="162"/>
        <end position="187"/>
    </location>
</feature>